<feature type="transmembrane region" description="Helical" evidence="1">
    <location>
        <begin position="473"/>
        <end position="490"/>
    </location>
</feature>
<sequence>MQPLPWSYLVLCIVEHGHADQFQPESTLAGENSSRLQWAHIHIASFGTILAATTLCAGFVVILVLVCAVAGLAVPLLAMLPSASAAVLAIQAIVLVEISEFIPVPLKALSAPLKLPRSDSVLACSILLLAAVWLARRARVYLLRKSLRQSSEFCCPHGLSRGTWELRALGFLAFPLTASSTQILLNLDRADSPLAGFLFSTVLLCFLVNQAASALLFVRDVLRDGCVIRAALPKNAGGGEVFIDRLCDELRAIPSRAWPSQPGQFGQSGAENWLATSTWCFSHSVARVMEVELAEEDLTCRNEQLSPYQAMSDCCEDDLQGKPLLRGEVVEDSCELDASPEAASEAFALPEAPAFLFRGGVSAVKLSHPATVSITQCYGVQGKSLAGVVCIPWLDCAVPSDALCSIEDLCGTVTLRVHPAQLTGRLSSGQYAPCFDWGTRLPWRWPMDFALQLLLGIWMGIRSRQILPAAELLVDSAMLCMAAILMLFMCKVSAWDHWIDNAALRASYMVVLHVVFIRATWDPAKPTLCILAAGGAALFAMIPLLTLLSAGVCLLGIALGQLESHQREERLLHDSVTGWAPGAVSQRQASFDFPACDLRLPQGQDAQDVEIVLDGQVVGIEAPVLPGRARVRIRHVQLISLHHGPQVLPCASSDRGRLPLPHEFLFPSALINTTARTSEERAVPAGIVPAAALLTPGYPGKLVYSEACYNGASWQDAITCYFVHMPGLAEEAICQVDAAQRKSRHPCVVIVEVLPAIAAVAWQFLCDFFVASHDASRRL</sequence>
<keyword evidence="1" id="KW-0812">Transmembrane</keyword>
<dbReference type="AlphaFoldDB" id="A0AA36IC24"/>
<evidence type="ECO:0000313" key="2">
    <source>
        <dbReference type="EMBL" id="CAJ1383935.1"/>
    </source>
</evidence>
<feature type="transmembrane region" description="Helical" evidence="1">
    <location>
        <begin position="118"/>
        <end position="135"/>
    </location>
</feature>
<dbReference type="Proteomes" id="UP001178507">
    <property type="component" value="Unassembled WGS sequence"/>
</dbReference>
<protein>
    <submittedName>
        <fullName evidence="2">Uncharacterized protein</fullName>
    </submittedName>
</protein>
<organism evidence="2 3">
    <name type="scientific">Effrenium voratum</name>
    <dbReference type="NCBI Taxonomy" id="2562239"/>
    <lineage>
        <taxon>Eukaryota</taxon>
        <taxon>Sar</taxon>
        <taxon>Alveolata</taxon>
        <taxon>Dinophyceae</taxon>
        <taxon>Suessiales</taxon>
        <taxon>Symbiodiniaceae</taxon>
        <taxon>Effrenium</taxon>
    </lineage>
</organism>
<comment type="caution">
    <text evidence="2">The sequence shown here is derived from an EMBL/GenBank/DDBJ whole genome shotgun (WGS) entry which is preliminary data.</text>
</comment>
<feature type="transmembrane region" description="Helical" evidence="1">
    <location>
        <begin position="533"/>
        <end position="560"/>
    </location>
</feature>
<reference evidence="2" key="1">
    <citation type="submission" date="2023-08" db="EMBL/GenBank/DDBJ databases">
        <authorList>
            <person name="Chen Y."/>
            <person name="Shah S."/>
            <person name="Dougan E. K."/>
            <person name="Thang M."/>
            <person name="Chan C."/>
        </authorList>
    </citation>
    <scope>NUCLEOTIDE SEQUENCE</scope>
</reference>
<name>A0AA36IC24_9DINO</name>
<feature type="transmembrane region" description="Helical" evidence="1">
    <location>
        <begin position="76"/>
        <end position="98"/>
    </location>
</feature>
<feature type="transmembrane region" description="Helical" evidence="1">
    <location>
        <begin position="43"/>
        <end position="69"/>
    </location>
</feature>
<gene>
    <name evidence="2" type="ORF">EVOR1521_LOCUS10916</name>
</gene>
<feature type="transmembrane region" description="Helical" evidence="1">
    <location>
        <begin position="197"/>
        <end position="218"/>
    </location>
</feature>
<proteinExistence type="predicted"/>
<feature type="transmembrane region" description="Helical" evidence="1">
    <location>
        <begin position="502"/>
        <end position="521"/>
    </location>
</feature>
<evidence type="ECO:0000256" key="1">
    <source>
        <dbReference type="SAM" id="Phobius"/>
    </source>
</evidence>
<keyword evidence="1" id="KW-1133">Transmembrane helix</keyword>
<dbReference type="EMBL" id="CAUJNA010001062">
    <property type="protein sequence ID" value="CAJ1383935.1"/>
    <property type="molecule type" value="Genomic_DNA"/>
</dbReference>
<keyword evidence="1" id="KW-0472">Membrane</keyword>
<accession>A0AA36IC24</accession>
<keyword evidence="3" id="KW-1185">Reference proteome</keyword>
<evidence type="ECO:0000313" key="3">
    <source>
        <dbReference type="Proteomes" id="UP001178507"/>
    </source>
</evidence>